<dbReference type="EMBL" id="AP026798">
    <property type="protein sequence ID" value="BDR53484.1"/>
    <property type="molecule type" value="Genomic_DNA"/>
</dbReference>
<protein>
    <submittedName>
        <fullName evidence="3">Class C sortase</fullName>
    </submittedName>
</protein>
<dbReference type="InterPro" id="IPR042002">
    <property type="entry name" value="Sortase_C"/>
</dbReference>
<dbReference type="Proteomes" id="UP001321766">
    <property type="component" value="Chromosome"/>
</dbReference>
<keyword evidence="1" id="KW-0378">Hydrolase</keyword>
<dbReference type="CDD" id="cd05827">
    <property type="entry name" value="Sortase_C"/>
    <property type="match status" value="1"/>
</dbReference>
<keyword evidence="2" id="KW-1133">Transmembrane helix</keyword>
<evidence type="ECO:0000256" key="2">
    <source>
        <dbReference type="SAM" id="Phobius"/>
    </source>
</evidence>
<keyword evidence="2" id="KW-0812">Transmembrane</keyword>
<sequence length="322" mass="34728">MARCEAALSSYKRLFSPSSEQESGRKPHRGKVDWALRVAIGLCLLVAAVALLWIPATQLSHMVAERATVNRANQKVADWPQGKVARELARAQAYNRAIAAGDQSTLGEAADPFVPASAPAARRTSLASRDQSYQRALNADNGLMGSVRIPKISLNMPIYHGTSDRSLSQGAGHLYGTSLPVGGPSTNAVLTGHRGLPGALLFTRLDELTTGDVFYVNTLGRTMGYRIVSIHVVNPDDTHLYTVVQGEDLVTLMTCTPYGVNTQRLVITGQRAPIPRSIPEPEHAPKDALLIAFVVGFGVLVLGCLLYMCSPRGTQLVRHRRA</sequence>
<dbReference type="SUPFAM" id="SSF63817">
    <property type="entry name" value="Sortase"/>
    <property type="match status" value="1"/>
</dbReference>
<dbReference type="Gene3D" id="2.40.260.10">
    <property type="entry name" value="Sortase"/>
    <property type="match status" value="1"/>
</dbReference>
<proteinExistence type="predicted"/>
<dbReference type="Pfam" id="PF04203">
    <property type="entry name" value="Sortase"/>
    <property type="match status" value="1"/>
</dbReference>
<evidence type="ECO:0000256" key="1">
    <source>
        <dbReference type="ARBA" id="ARBA00022801"/>
    </source>
</evidence>
<name>A0ABN6SCZ8_9BIFI</name>
<accession>A0ABN6SCZ8</accession>
<dbReference type="InterPro" id="IPR023365">
    <property type="entry name" value="Sortase_dom-sf"/>
</dbReference>
<keyword evidence="4" id="KW-1185">Reference proteome</keyword>
<dbReference type="InterPro" id="IPR005754">
    <property type="entry name" value="Sortase"/>
</dbReference>
<feature type="transmembrane region" description="Helical" evidence="2">
    <location>
        <begin position="34"/>
        <end position="54"/>
    </location>
</feature>
<reference evidence="3 4" key="1">
    <citation type="journal article" date="2023" name="Microbiol. Spectr.">
        <title>Symbiosis of Carpenter Bees with Uncharacterized Lactic Acid Bacteria Showing NAD Auxotrophy.</title>
        <authorList>
            <person name="Kawasaki S."/>
            <person name="Ozawa K."/>
            <person name="Mori T."/>
            <person name="Yamamoto A."/>
            <person name="Ito M."/>
            <person name="Ohkuma M."/>
            <person name="Sakamoto M."/>
            <person name="Matsutani M."/>
        </authorList>
    </citation>
    <scope>NUCLEOTIDE SEQUENCE [LARGE SCALE GENOMIC DNA]</scope>
    <source>
        <strain evidence="3 4">Kim37-2</strain>
    </source>
</reference>
<evidence type="ECO:0000313" key="3">
    <source>
        <dbReference type="EMBL" id="BDR53484.1"/>
    </source>
</evidence>
<dbReference type="NCBIfam" id="TIGR01076">
    <property type="entry name" value="sortase_fam"/>
    <property type="match status" value="1"/>
</dbReference>
<keyword evidence="2" id="KW-0472">Membrane</keyword>
<feature type="transmembrane region" description="Helical" evidence="2">
    <location>
        <begin position="288"/>
        <end position="309"/>
    </location>
</feature>
<gene>
    <name evidence="3" type="ORF">KIM372_13910</name>
</gene>
<organism evidence="3 4">
    <name type="scientific">Bombiscardovia nodaiensis</name>
    <dbReference type="NCBI Taxonomy" id="2932181"/>
    <lineage>
        <taxon>Bacteria</taxon>
        <taxon>Bacillati</taxon>
        <taxon>Actinomycetota</taxon>
        <taxon>Actinomycetes</taxon>
        <taxon>Bifidobacteriales</taxon>
        <taxon>Bifidobacteriaceae</taxon>
        <taxon>Bombiscardovia</taxon>
    </lineage>
</organism>
<dbReference type="NCBIfam" id="NF033745">
    <property type="entry name" value="class_C_sortase"/>
    <property type="match status" value="1"/>
</dbReference>
<evidence type="ECO:0000313" key="4">
    <source>
        <dbReference type="Proteomes" id="UP001321766"/>
    </source>
</evidence>